<dbReference type="InterPro" id="IPR044876">
    <property type="entry name" value="HRDC_dom_sf"/>
</dbReference>
<dbReference type="PANTHER" id="PTHR47642">
    <property type="entry name" value="ATP-DEPENDENT DNA HELICASE"/>
    <property type="match status" value="1"/>
</dbReference>
<keyword evidence="3" id="KW-0378">Hydrolase</keyword>
<gene>
    <name evidence="3" type="ORF">CKO31_01395</name>
</gene>
<dbReference type="PROSITE" id="PS50967">
    <property type="entry name" value="HRDC"/>
    <property type="match status" value="1"/>
</dbReference>
<dbReference type="InterPro" id="IPR029491">
    <property type="entry name" value="Helicase_HTH"/>
</dbReference>
<keyword evidence="4" id="KW-1185">Reference proteome</keyword>
<keyword evidence="3" id="KW-0347">Helicase</keyword>
<evidence type="ECO:0000256" key="1">
    <source>
        <dbReference type="SAM" id="MobiDB-lite"/>
    </source>
</evidence>
<dbReference type="Gene3D" id="3.40.50.300">
    <property type="entry name" value="P-loop containing nucleotide triphosphate hydrolases"/>
    <property type="match status" value="2"/>
</dbReference>
<organism evidence="3 4">
    <name type="scientific">Thiohalocapsa halophila</name>
    <dbReference type="NCBI Taxonomy" id="69359"/>
    <lineage>
        <taxon>Bacteria</taxon>
        <taxon>Pseudomonadati</taxon>
        <taxon>Pseudomonadota</taxon>
        <taxon>Gammaproteobacteria</taxon>
        <taxon>Chromatiales</taxon>
        <taxon>Chromatiaceae</taxon>
        <taxon>Thiohalocapsa</taxon>
    </lineage>
</organism>
<dbReference type="GO" id="GO:0004386">
    <property type="term" value="F:helicase activity"/>
    <property type="evidence" value="ECO:0007669"/>
    <property type="project" value="UniProtKB-KW"/>
</dbReference>
<dbReference type="InterPro" id="IPR010285">
    <property type="entry name" value="DNA_helicase_pif1-like_DEAD"/>
</dbReference>
<dbReference type="SUPFAM" id="SSF47819">
    <property type="entry name" value="HRDC-like"/>
    <property type="match status" value="1"/>
</dbReference>
<feature type="domain" description="HRDC" evidence="2">
    <location>
        <begin position="630"/>
        <end position="713"/>
    </location>
</feature>
<name>A0ABS1CBZ3_9GAMM</name>
<dbReference type="InterPro" id="IPR010997">
    <property type="entry name" value="HRDC-like_sf"/>
</dbReference>
<dbReference type="InterPro" id="IPR002121">
    <property type="entry name" value="HRDC_dom"/>
</dbReference>
<evidence type="ECO:0000259" key="2">
    <source>
        <dbReference type="PROSITE" id="PS50967"/>
    </source>
</evidence>
<dbReference type="Gene3D" id="1.10.150.80">
    <property type="entry name" value="HRDC domain"/>
    <property type="match status" value="1"/>
</dbReference>
<dbReference type="InterPro" id="IPR003593">
    <property type="entry name" value="AAA+_ATPase"/>
</dbReference>
<feature type="region of interest" description="Disordered" evidence="1">
    <location>
        <begin position="708"/>
        <end position="734"/>
    </location>
</feature>
<accession>A0ABS1CBZ3</accession>
<keyword evidence="3" id="KW-0067">ATP-binding</keyword>
<dbReference type="CDD" id="cd18809">
    <property type="entry name" value="SF1_C_RecD"/>
    <property type="match status" value="1"/>
</dbReference>
<dbReference type="Proteomes" id="UP000748752">
    <property type="component" value="Unassembled WGS sequence"/>
</dbReference>
<dbReference type="Pfam" id="PF00570">
    <property type="entry name" value="HRDC"/>
    <property type="match status" value="1"/>
</dbReference>
<sequence length="828" mass="92099">MAQSESNPLMQLAREFVATTSHSIFLTGKAGTGKTTFLHQLKQASPKQMIVTAPTGVAAINAGGVTLHSFFQLPFGPFVPGGEAERQAAAHRLNRQKRDIIQGLDLLVIDEISMVRCDLLDAVDFVLRRQRRTDRPFGGVQLLMIGDLHQLAPVVPDKDWAILRDFYDSGYFFSSRALAATDVTPIALEHIYRQSDADFIALLNRVRDNQLDDAALAQLNARHIPGFTPDDADGYITLTTHNRSADRINDTRLRDLDAKPLSFTARIEGDYPAHAYPTAETLTLKAGAQVMFVRNDSSADKRYFNGKIGTVTELERERIVVRCPPDGTHPETEIDVEPVAWENVQYRIDPETKEITEEVVGKFIQYPLRLAWAITIHKSQGLTFERAVIDAGAAFSHGQVYVALSRCKTFEGLVLSTPIPRRAVMTDRRVAHYVGAATRNPPTWTQLDRARIAYQQRLLQECWSFDDLGARLRRLLGLLRDNASVIDAHGSDSMDELEQQMRREVVEVGGKFRNQLRCLYREDQVPEDDAHLQERVRKASAYFGSRLDAQLRPWLNAFGFETDNKALRKSLGQAVEELRKAFAIKTACIESCREGFATSAYLDAASKARIDLDARPPQTGNRPEPDAGAAEGPDDLLAALQAWRKRKGEAEARDGSTQHHTLTRAVLRRIAEARPNSRKALKTIHGIGKRSVERYGAEILAIVAEHRQPAASDAEAAARPGKPRNPTETAQDTDTRLTSYRLHREGLSIQEIAERRSLKPTTIEGHLADFIRAGKLAVTDFIGDEKLARMSAVLTETGTDTLGPAKQALGDDCSYGELKMVQAHLARK</sequence>
<reference evidence="3 4" key="1">
    <citation type="journal article" date="2020" name="Microorganisms">
        <title>Osmotic Adaptation and Compatible Solute Biosynthesis of Phototrophic Bacteria as Revealed from Genome Analyses.</title>
        <authorList>
            <person name="Imhoff J.F."/>
            <person name="Rahn T."/>
            <person name="Kunzel S."/>
            <person name="Keller A."/>
            <person name="Neulinger S.C."/>
        </authorList>
    </citation>
    <scope>NUCLEOTIDE SEQUENCE [LARGE SCALE GENOMIC DNA]</scope>
    <source>
        <strain evidence="3 4">DSM 6210</strain>
    </source>
</reference>
<dbReference type="EMBL" id="NRRV01000002">
    <property type="protein sequence ID" value="MBK1629410.1"/>
    <property type="molecule type" value="Genomic_DNA"/>
</dbReference>
<feature type="region of interest" description="Disordered" evidence="1">
    <location>
        <begin position="611"/>
        <end position="632"/>
    </location>
</feature>
<keyword evidence="3" id="KW-0547">Nucleotide-binding</keyword>
<proteinExistence type="predicted"/>
<dbReference type="InterPro" id="IPR051055">
    <property type="entry name" value="PIF1_helicase"/>
</dbReference>
<dbReference type="Gene3D" id="2.30.30.940">
    <property type="match status" value="1"/>
</dbReference>
<dbReference type="SMART" id="SM00382">
    <property type="entry name" value="AAA"/>
    <property type="match status" value="1"/>
</dbReference>
<evidence type="ECO:0000313" key="3">
    <source>
        <dbReference type="EMBL" id="MBK1629410.1"/>
    </source>
</evidence>
<evidence type="ECO:0000313" key="4">
    <source>
        <dbReference type="Proteomes" id="UP000748752"/>
    </source>
</evidence>
<dbReference type="InterPro" id="IPR027417">
    <property type="entry name" value="P-loop_NTPase"/>
</dbReference>
<dbReference type="RefSeq" id="WP_200233337.1">
    <property type="nucleotide sequence ID" value="NZ_NRRV01000002.1"/>
</dbReference>
<protein>
    <submittedName>
        <fullName evidence="3">Helicase</fullName>
    </submittedName>
</protein>
<dbReference type="SUPFAM" id="SSF52540">
    <property type="entry name" value="P-loop containing nucleoside triphosphate hydrolases"/>
    <property type="match status" value="2"/>
</dbReference>
<dbReference type="SMART" id="SM00341">
    <property type="entry name" value="HRDC"/>
    <property type="match status" value="1"/>
</dbReference>
<dbReference type="Pfam" id="PF05970">
    <property type="entry name" value="PIF1"/>
    <property type="match status" value="1"/>
</dbReference>
<dbReference type="Pfam" id="PF14493">
    <property type="entry name" value="HTH_40"/>
    <property type="match status" value="1"/>
</dbReference>
<comment type="caution">
    <text evidence="3">The sequence shown here is derived from an EMBL/GenBank/DDBJ whole genome shotgun (WGS) entry which is preliminary data.</text>
</comment>